<sequence>MEKRYKNSPKWALDRKSVWCDRCDAYGECGPFGVCDANGAPRCKCMTGFRPKDQQAWELRDGTGGCERTSDLDCRSDGFLPMKNMRLPDGSQAFIYEKMNLSTCGEICRKNCSCAAYSNMNISGGGSGCAIWEVDLMDMRQYDDSEGGGLDFYVKVAASSDIVRSPNTGSSQNGSSNGSHVGMIISFSIGGGFSMLIILLILIYLKRRQGKIDNSEPKALVYCFKVSKKHYYQETKMDELELPLFDFTTLSMATNNFSDANKLGHGGFGSVYKGILKEGEVVAIKRLSTVSDQGIEELKNEVRLIAKLQHINLVRVLGCCIELKEKLLIYEFMENKSLNTFLFEKESVKLNWQIRFNIICGIARGLLYLHHDSRFRIIHRDLKASNILLDKEMSTKISDFATCRRGNISPAKCRWGKVDGVSSMQNVPQRQSPAKSGPHVFFGQGIGATVAVYSSATCRWGNV</sequence>
<feature type="domain" description="Apple" evidence="12">
    <location>
        <begin position="74"/>
        <end position="157"/>
    </location>
</feature>
<gene>
    <name evidence="13" type="ORF">Tco_0803971</name>
</gene>
<dbReference type="InterPro" id="IPR000858">
    <property type="entry name" value="S_locus_glycoprot_dom"/>
</dbReference>
<dbReference type="Pfam" id="PF07714">
    <property type="entry name" value="PK_Tyr_Ser-Thr"/>
    <property type="match status" value="1"/>
</dbReference>
<dbReference type="SMART" id="SM00220">
    <property type="entry name" value="S_TKc"/>
    <property type="match status" value="1"/>
</dbReference>
<dbReference type="Pfam" id="PF00954">
    <property type="entry name" value="S_locus_glycop"/>
    <property type="match status" value="1"/>
</dbReference>
<keyword evidence="2" id="KW-0808">Transferase</keyword>
<keyword evidence="10" id="KW-0472">Membrane</keyword>
<evidence type="ECO:0000256" key="10">
    <source>
        <dbReference type="SAM" id="Phobius"/>
    </source>
</evidence>
<dbReference type="PROSITE" id="PS00108">
    <property type="entry name" value="PROTEIN_KINASE_ST"/>
    <property type="match status" value="1"/>
</dbReference>
<name>A0ABQ5A4R8_9ASTR</name>
<reference evidence="13" key="2">
    <citation type="submission" date="2022-01" db="EMBL/GenBank/DDBJ databases">
        <authorList>
            <person name="Yamashiro T."/>
            <person name="Shiraishi A."/>
            <person name="Satake H."/>
            <person name="Nakayama K."/>
        </authorList>
    </citation>
    <scope>NUCLEOTIDE SEQUENCE</scope>
</reference>
<dbReference type="EMBL" id="BQNB010011927">
    <property type="protein sequence ID" value="GJS97003.1"/>
    <property type="molecule type" value="Genomic_DNA"/>
</dbReference>
<dbReference type="SMART" id="SM00473">
    <property type="entry name" value="PAN_AP"/>
    <property type="match status" value="1"/>
</dbReference>
<evidence type="ECO:0000256" key="8">
    <source>
        <dbReference type="PROSITE-ProRule" id="PRU10141"/>
    </source>
</evidence>
<evidence type="ECO:0000256" key="4">
    <source>
        <dbReference type="ARBA" id="ARBA00022741"/>
    </source>
</evidence>
<dbReference type="PROSITE" id="PS50011">
    <property type="entry name" value="PROTEIN_KINASE_DOM"/>
    <property type="match status" value="1"/>
</dbReference>
<keyword evidence="4 8" id="KW-0547">Nucleotide-binding</keyword>
<keyword evidence="1 9" id="KW-0723">Serine/threonine-protein kinase</keyword>
<evidence type="ECO:0000313" key="13">
    <source>
        <dbReference type="EMBL" id="GJS97003.1"/>
    </source>
</evidence>
<dbReference type="Proteomes" id="UP001151760">
    <property type="component" value="Unassembled WGS sequence"/>
</dbReference>
<dbReference type="InterPro" id="IPR017441">
    <property type="entry name" value="Protein_kinase_ATP_BS"/>
</dbReference>
<dbReference type="InterPro" id="IPR008271">
    <property type="entry name" value="Ser/Thr_kinase_AS"/>
</dbReference>
<proteinExistence type="inferred from homology"/>
<accession>A0ABQ5A4R8</accession>
<feature type="domain" description="Protein kinase" evidence="11">
    <location>
        <begin position="257"/>
        <end position="463"/>
    </location>
</feature>
<dbReference type="CDD" id="cd01098">
    <property type="entry name" value="PAN_AP_plant"/>
    <property type="match status" value="1"/>
</dbReference>
<keyword evidence="10" id="KW-0812">Transmembrane</keyword>
<evidence type="ECO:0000259" key="11">
    <source>
        <dbReference type="PROSITE" id="PS50011"/>
    </source>
</evidence>
<keyword evidence="6 8" id="KW-0067">ATP-binding</keyword>
<dbReference type="PROSITE" id="PS00107">
    <property type="entry name" value="PROTEIN_KINASE_ATP"/>
    <property type="match status" value="1"/>
</dbReference>
<dbReference type="PANTHER" id="PTHR27002:SF150">
    <property type="entry name" value="RECEPTOR-LIKE SERINE_THREONINE-PROTEIN KINASE SD1-8"/>
    <property type="match status" value="1"/>
</dbReference>
<organism evidence="13 14">
    <name type="scientific">Tanacetum coccineum</name>
    <dbReference type="NCBI Taxonomy" id="301880"/>
    <lineage>
        <taxon>Eukaryota</taxon>
        <taxon>Viridiplantae</taxon>
        <taxon>Streptophyta</taxon>
        <taxon>Embryophyta</taxon>
        <taxon>Tracheophyta</taxon>
        <taxon>Spermatophyta</taxon>
        <taxon>Magnoliopsida</taxon>
        <taxon>eudicotyledons</taxon>
        <taxon>Gunneridae</taxon>
        <taxon>Pentapetalae</taxon>
        <taxon>asterids</taxon>
        <taxon>campanulids</taxon>
        <taxon>Asterales</taxon>
        <taxon>Asteraceae</taxon>
        <taxon>Asteroideae</taxon>
        <taxon>Anthemideae</taxon>
        <taxon>Anthemidinae</taxon>
        <taxon>Tanacetum</taxon>
    </lineage>
</organism>
<comment type="caution">
    <text evidence="13">The sequence shown here is derived from an EMBL/GenBank/DDBJ whole genome shotgun (WGS) entry which is preliminary data.</text>
</comment>
<dbReference type="Gene3D" id="1.10.510.10">
    <property type="entry name" value="Transferase(Phosphotransferase) domain 1"/>
    <property type="match status" value="1"/>
</dbReference>
<feature type="transmembrane region" description="Helical" evidence="10">
    <location>
        <begin position="181"/>
        <end position="205"/>
    </location>
</feature>
<feature type="binding site" evidence="8">
    <location>
        <position position="285"/>
    </location>
    <ligand>
        <name>ATP</name>
        <dbReference type="ChEBI" id="CHEBI:30616"/>
    </ligand>
</feature>
<evidence type="ECO:0000256" key="2">
    <source>
        <dbReference type="ARBA" id="ARBA00022679"/>
    </source>
</evidence>
<dbReference type="PROSITE" id="PS50948">
    <property type="entry name" value="PAN"/>
    <property type="match status" value="1"/>
</dbReference>
<protein>
    <submittedName>
        <fullName evidence="13">Receptor-like serine/threonine-protein kinase SD1-8</fullName>
    </submittedName>
</protein>
<comment type="similarity">
    <text evidence="9">Belongs to the protein kinase superfamily.</text>
</comment>
<evidence type="ECO:0000256" key="1">
    <source>
        <dbReference type="ARBA" id="ARBA00022527"/>
    </source>
</evidence>
<dbReference type="Pfam" id="PF08276">
    <property type="entry name" value="PAN_2"/>
    <property type="match status" value="1"/>
</dbReference>
<evidence type="ECO:0000256" key="6">
    <source>
        <dbReference type="ARBA" id="ARBA00022840"/>
    </source>
</evidence>
<dbReference type="InterPro" id="IPR003609">
    <property type="entry name" value="Pan_app"/>
</dbReference>
<keyword evidence="7" id="KW-1015">Disulfide bond</keyword>
<evidence type="ECO:0000256" key="9">
    <source>
        <dbReference type="RuleBase" id="RU000304"/>
    </source>
</evidence>
<evidence type="ECO:0000256" key="5">
    <source>
        <dbReference type="ARBA" id="ARBA00022777"/>
    </source>
</evidence>
<dbReference type="InterPro" id="IPR011009">
    <property type="entry name" value="Kinase-like_dom_sf"/>
</dbReference>
<keyword evidence="5" id="KW-0418">Kinase</keyword>
<dbReference type="SUPFAM" id="SSF56112">
    <property type="entry name" value="Protein kinase-like (PK-like)"/>
    <property type="match status" value="1"/>
</dbReference>
<dbReference type="Gene3D" id="3.30.200.20">
    <property type="entry name" value="Phosphorylase Kinase, domain 1"/>
    <property type="match status" value="1"/>
</dbReference>
<evidence type="ECO:0000313" key="14">
    <source>
        <dbReference type="Proteomes" id="UP001151760"/>
    </source>
</evidence>
<evidence type="ECO:0000256" key="7">
    <source>
        <dbReference type="ARBA" id="ARBA00023157"/>
    </source>
</evidence>
<evidence type="ECO:0000256" key="3">
    <source>
        <dbReference type="ARBA" id="ARBA00022729"/>
    </source>
</evidence>
<dbReference type="PANTHER" id="PTHR27002">
    <property type="entry name" value="RECEPTOR-LIKE SERINE/THREONINE-PROTEIN KINASE SD1-8"/>
    <property type="match status" value="1"/>
</dbReference>
<reference evidence="13" key="1">
    <citation type="journal article" date="2022" name="Int. J. Mol. Sci.">
        <title>Draft Genome of Tanacetum Coccineum: Genomic Comparison of Closely Related Tanacetum-Family Plants.</title>
        <authorList>
            <person name="Yamashiro T."/>
            <person name="Shiraishi A."/>
            <person name="Nakayama K."/>
            <person name="Satake H."/>
        </authorList>
    </citation>
    <scope>NUCLEOTIDE SEQUENCE</scope>
</reference>
<keyword evidence="14" id="KW-1185">Reference proteome</keyword>
<keyword evidence="3" id="KW-0732">Signal</keyword>
<evidence type="ECO:0000259" key="12">
    <source>
        <dbReference type="PROSITE" id="PS50948"/>
    </source>
</evidence>
<dbReference type="InterPro" id="IPR000719">
    <property type="entry name" value="Prot_kinase_dom"/>
</dbReference>
<dbReference type="InterPro" id="IPR001245">
    <property type="entry name" value="Ser-Thr/Tyr_kinase_cat_dom"/>
</dbReference>
<keyword evidence="10" id="KW-1133">Transmembrane helix</keyword>